<feature type="compositionally biased region" description="Basic and acidic residues" evidence="1">
    <location>
        <begin position="44"/>
        <end position="54"/>
    </location>
</feature>
<feature type="compositionally biased region" description="Gly residues" evidence="1">
    <location>
        <begin position="501"/>
        <end position="521"/>
    </location>
</feature>
<feature type="compositionally biased region" description="Pro residues" evidence="1">
    <location>
        <begin position="430"/>
        <end position="440"/>
    </location>
</feature>
<dbReference type="RefSeq" id="WP_245914248.1">
    <property type="nucleotide sequence ID" value="NZ_JBIAKZ010000007.1"/>
</dbReference>
<proteinExistence type="predicted"/>
<protein>
    <recommendedName>
        <fullName evidence="4">PPE family protein</fullName>
    </recommendedName>
</protein>
<feature type="compositionally biased region" description="Gly residues" evidence="1">
    <location>
        <begin position="592"/>
        <end position="605"/>
    </location>
</feature>
<feature type="compositionally biased region" description="Gly residues" evidence="1">
    <location>
        <begin position="575"/>
        <end position="586"/>
    </location>
</feature>
<organism evidence="2 3">
    <name type="scientific">Amycolatopsis sulphurea</name>
    <dbReference type="NCBI Taxonomy" id="76022"/>
    <lineage>
        <taxon>Bacteria</taxon>
        <taxon>Bacillati</taxon>
        <taxon>Actinomycetota</taxon>
        <taxon>Actinomycetes</taxon>
        <taxon>Pseudonocardiales</taxon>
        <taxon>Pseudonocardiaceae</taxon>
        <taxon>Amycolatopsis</taxon>
    </lineage>
</organism>
<evidence type="ECO:0000313" key="3">
    <source>
        <dbReference type="Proteomes" id="UP000243542"/>
    </source>
</evidence>
<feature type="region of interest" description="Disordered" evidence="1">
    <location>
        <begin position="307"/>
        <end position="615"/>
    </location>
</feature>
<feature type="compositionally biased region" description="Basic and acidic residues" evidence="1">
    <location>
        <begin position="606"/>
        <end position="615"/>
    </location>
</feature>
<name>A0A2A9G2W6_9PSEU</name>
<dbReference type="AlphaFoldDB" id="A0A2A9G2W6"/>
<feature type="compositionally biased region" description="Pro residues" evidence="1">
    <location>
        <begin position="389"/>
        <end position="399"/>
    </location>
</feature>
<dbReference type="SUPFAM" id="SSF140459">
    <property type="entry name" value="PE/PPE dimer-like"/>
    <property type="match status" value="1"/>
</dbReference>
<sequence length="646" mass="65066">MAITDKTNSAADVSDPSSPHYDPHSPYYELTADPSSKYYVGPLRSDEMHSGDEIRDEANQNADLQAILFGTIGMNLPPKLREQFAQELYLRQIGESGQGLRDGLDMRDPGAPPRTRWENASHEQMVRAISEDANAPSVAESAEEWVRAGGELTEHQRSLAEAITASAADWKGEGGDAVREHMANVGKWLGTTAQGATLSGRQQEIHSQALDQTQQAMGANPPVEFSVRSANARLQGITDPVEYARQAVQASRTYTEQQAARDQAAQIMTRYDQTIGSAVATPRFAAPPKLATALRADRLMRGRTVAGDLVDPTVGGRSAVPDRRDPRQLSPEEGTPAGGPGDPGGPAPRGDDGRPPTGGPGDGVRPSFQPPPAPPAGSPGGGGPGGAPFHPPTFVPPGGTPHGGNPGSLPPISLPPGDTTKPTSTTHPSFVPPPLSPPGGEPLGGNPGRLPPLSPPPGGPVGSPLGSPGGLPPISLPPGPGGRPFGPGPRIPPVKLPDGEPLGGGGPGSGPGGGSGGGSGSGKVPTIGRGGGINGESIGSRLGGGGLGGATGGRGGSLSGGPGTGAGVPEEPVPGRGGAAGAGAKGTPGSPGMNGMGGGNKGGGKGPEDKEHKIADYVESDDPSFFSADEVVAPPVIGDWKNTDWK</sequence>
<feature type="compositionally biased region" description="Pro residues" evidence="1">
    <location>
        <begin position="470"/>
        <end position="495"/>
    </location>
</feature>
<reference evidence="2 3" key="1">
    <citation type="submission" date="2017-10" db="EMBL/GenBank/DDBJ databases">
        <title>Sequencing the genomes of 1000 actinobacteria strains.</title>
        <authorList>
            <person name="Klenk H.-P."/>
        </authorList>
    </citation>
    <scope>NUCLEOTIDE SEQUENCE [LARGE SCALE GENOMIC DNA]</scope>
    <source>
        <strain evidence="2 3">DSM 46092</strain>
    </source>
</reference>
<gene>
    <name evidence="2" type="ORF">ATK36_0643</name>
</gene>
<accession>A0A2A9G2W6</accession>
<dbReference type="InterPro" id="IPR038332">
    <property type="entry name" value="PPE_sf"/>
</dbReference>
<feature type="region of interest" description="Disordered" evidence="1">
    <location>
        <begin position="1"/>
        <end position="54"/>
    </location>
</feature>
<comment type="caution">
    <text evidence="2">The sequence shown here is derived from an EMBL/GenBank/DDBJ whole genome shotgun (WGS) entry which is preliminary data.</text>
</comment>
<feature type="compositionally biased region" description="Gly residues" evidence="1">
    <location>
        <begin position="541"/>
        <end position="566"/>
    </location>
</feature>
<feature type="compositionally biased region" description="Pro residues" evidence="1">
    <location>
        <begin position="368"/>
        <end position="377"/>
    </location>
</feature>
<dbReference type="EMBL" id="PDJK01000001">
    <property type="protein sequence ID" value="PFG57085.1"/>
    <property type="molecule type" value="Genomic_DNA"/>
</dbReference>
<keyword evidence="3" id="KW-1185">Reference proteome</keyword>
<feature type="compositionally biased region" description="Pro residues" evidence="1">
    <location>
        <begin position="449"/>
        <end position="459"/>
    </location>
</feature>
<feature type="region of interest" description="Disordered" evidence="1">
    <location>
        <begin position="98"/>
        <end position="117"/>
    </location>
</feature>
<evidence type="ECO:0000256" key="1">
    <source>
        <dbReference type="SAM" id="MobiDB-lite"/>
    </source>
</evidence>
<dbReference type="Gene3D" id="1.20.1260.20">
    <property type="entry name" value="PPE superfamily"/>
    <property type="match status" value="1"/>
</dbReference>
<feature type="compositionally biased region" description="Low complexity" evidence="1">
    <location>
        <begin position="14"/>
        <end position="28"/>
    </location>
</feature>
<evidence type="ECO:0000313" key="2">
    <source>
        <dbReference type="EMBL" id="PFG57085.1"/>
    </source>
</evidence>
<evidence type="ECO:0008006" key="4">
    <source>
        <dbReference type="Google" id="ProtNLM"/>
    </source>
</evidence>
<dbReference type="Proteomes" id="UP000243542">
    <property type="component" value="Unassembled WGS sequence"/>
</dbReference>
<feature type="compositionally biased region" description="Polar residues" evidence="1">
    <location>
        <begin position="1"/>
        <end position="11"/>
    </location>
</feature>